<dbReference type="Proteomes" id="UP000829364">
    <property type="component" value="Chromosome 11"/>
</dbReference>
<dbReference type="GO" id="GO:0001228">
    <property type="term" value="F:DNA-binding transcription activator activity, RNA polymerase II-specific"/>
    <property type="evidence" value="ECO:0007669"/>
    <property type="project" value="TreeGrafter"/>
</dbReference>
<feature type="region of interest" description="Disordered" evidence="5">
    <location>
        <begin position="187"/>
        <end position="246"/>
    </location>
</feature>
<feature type="compositionally biased region" description="Basic residues" evidence="5">
    <location>
        <begin position="197"/>
        <end position="210"/>
    </location>
</feature>
<evidence type="ECO:0000256" key="3">
    <source>
        <dbReference type="ARBA" id="ARBA00023163"/>
    </source>
</evidence>
<dbReference type="PANTHER" id="PTHR10270">
    <property type="entry name" value="SOX TRANSCRIPTION FACTOR"/>
    <property type="match status" value="1"/>
</dbReference>
<feature type="compositionally biased region" description="Basic and acidic residues" evidence="5">
    <location>
        <begin position="187"/>
        <end position="196"/>
    </location>
</feature>
<dbReference type="InterPro" id="IPR050140">
    <property type="entry name" value="SRY-related_HMG-box_TF-like"/>
</dbReference>
<keyword evidence="4" id="KW-0539">Nucleus</keyword>
<sequence>MISAHDMEGLERLDRIWSALELQVSPFCQVLVVPGVTFRLLDSSGKRFIAAKFMPHVRESLIYVIDGTGNSDRVFLGAPRHFVAEGGTILSAPGAVGHNLFWIRKNQSQPITATLISAPIPPKHLKIPRPPNAYILYRKERHHLVKAANPGITNNEISQILGKAWNGETEEIRKKYKDMSLQVKQALLEKHPDYQYRPRRPSERRRRSRRGTQTSSVHHGAGNTNVVSSPGSAASADSPADSNGDV</sequence>
<dbReference type="GO" id="GO:0030154">
    <property type="term" value="P:cell differentiation"/>
    <property type="evidence" value="ECO:0007669"/>
    <property type="project" value="TreeGrafter"/>
</dbReference>
<dbReference type="SUPFAM" id="SSF47095">
    <property type="entry name" value="HMG-box"/>
    <property type="match status" value="1"/>
</dbReference>
<dbReference type="GO" id="GO:0005634">
    <property type="term" value="C:nucleus"/>
    <property type="evidence" value="ECO:0007669"/>
    <property type="project" value="UniProtKB-UniRule"/>
</dbReference>
<evidence type="ECO:0000259" key="6">
    <source>
        <dbReference type="PROSITE" id="PS50118"/>
    </source>
</evidence>
<keyword evidence="1" id="KW-0805">Transcription regulation</keyword>
<proteinExistence type="predicted"/>
<protein>
    <recommendedName>
        <fullName evidence="6">HMG box domain-containing protein</fullName>
    </recommendedName>
</protein>
<gene>
    <name evidence="7" type="ORF">JDV02_010146</name>
</gene>
<evidence type="ECO:0000256" key="2">
    <source>
        <dbReference type="ARBA" id="ARBA00023125"/>
    </source>
</evidence>
<dbReference type="InterPro" id="IPR009071">
    <property type="entry name" value="HMG_box_dom"/>
</dbReference>
<feature type="domain" description="HMG box" evidence="6">
    <location>
        <begin position="127"/>
        <end position="195"/>
    </location>
</feature>
<reference evidence="7" key="1">
    <citation type="submission" date="2021-11" db="EMBL/GenBank/DDBJ databases">
        <title>Purpureocillium_takamizusanense_genome.</title>
        <authorList>
            <person name="Nguyen N.-H."/>
        </authorList>
    </citation>
    <scope>NUCLEOTIDE SEQUENCE</scope>
    <source>
        <strain evidence="7">PT3</strain>
    </source>
</reference>
<organism evidence="7 8">
    <name type="scientific">Purpureocillium takamizusanense</name>
    <dbReference type="NCBI Taxonomy" id="2060973"/>
    <lineage>
        <taxon>Eukaryota</taxon>
        <taxon>Fungi</taxon>
        <taxon>Dikarya</taxon>
        <taxon>Ascomycota</taxon>
        <taxon>Pezizomycotina</taxon>
        <taxon>Sordariomycetes</taxon>
        <taxon>Hypocreomycetidae</taxon>
        <taxon>Hypocreales</taxon>
        <taxon>Ophiocordycipitaceae</taxon>
        <taxon>Purpureocillium</taxon>
    </lineage>
</organism>
<dbReference type="OrthoDB" id="6247875at2759"/>
<dbReference type="CDD" id="cd01389">
    <property type="entry name" value="HMG-box_ROX1-like"/>
    <property type="match status" value="1"/>
</dbReference>
<evidence type="ECO:0000256" key="4">
    <source>
        <dbReference type="PROSITE-ProRule" id="PRU00267"/>
    </source>
</evidence>
<evidence type="ECO:0000256" key="1">
    <source>
        <dbReference type="ARBA" id="ARBA00023015"/>
    </source>
</evidence>
<feature type="compositionally biased region" description="Low complexity" evidence="5">
    <location>
        <begin position="225"/>
        <end position="246"/>
    </location>
</feature>
<dbReference type="Gene3D" id="1.10.30.10">
    <property type="entry name" value="High mobility group box domain"/>
    <property type="match status" value="1"/>
</dbReference>
<name>A0A9Q8QTW9_9HYPO</name>
<dbReference type="InterPro" id="IPR036910">
    <property type="entry name" value="HMG_box_dom_sf"/>
</dbReference>
<keyword evidence="8" id="KW-1185">Reference proteome</keyword>
<dbReference type="PROSITE" id="PS50118">
    <property type="entry name" value="HMG_BOX_2"/>
    <property type="match status" value="1"/>
</dbReference>
<dbReference type="GO" id="GO:0000122">
    <property type="term" value="P:negative regulation of transcription by RNA polymerase II"/>
    <property type="evidence" value="ECO:0007669"/>
    <property type="project" value="TreeGrafter"/>
</dbReference>
<dbReference type="GeneID" id="72072091"/>
<dbReference type="GO" id="GO:0000978">
    <property type="term" value="F:RNA polymerase II cis-regulatory region sequence-specific DNA binding"/>
    <property type="evidence" value="ECO:0007669"/>
    <property type="project" value="TreeGrafter"/>
</dbReference>
<keyword evidence="3" id="KW-0804">Transcription</keyword>
<dbReference type="PANTHER" id="PTHR10270:SF161">
    <property type="entry name" value="SEX-DETERMINING REGION Y PROTEIN"/>
    <property type="match status" value="1"/>
</dbReference>
<dbReference type="EMBL" id="CP086364">
    <property type="protein sequence ID" value="UNI24397.1"/>
    <property type="molecule type" value="Genomic_DNA"/>
</dbReference>
<dbReference type="AlphaFoldDB" id="A0A9Q8QTW9"/>
<evidence type="ECO:0000313" key="8">
    <source>
        <dbReference type="Proteomes" id="UP000829364"/>
    </source>
</evidence>
<dbReference type="Pfam" id="PF00505">
    <property type="entry name" value="HMG_box"/>
    <property type="match status" value="1"/>
</dbReference>
<dbReference type="FunFam" id="1.10.30.10:FF:000041">
    <property type="entry name" value="HMG box family protein"/>
    <property type="match status" value="1"/>
</dbReference>
<feature type="DNA-binding region" description="HMG box" evidence="4">
    <location>
        <begin position="127"/>
        <end position="195"/>
    </location>
</feature>
<evidence type="ECO:0000313" key="7">
    <source>
        <dbReference type="EMBL" id="UNI24397.1"/>
    </source>
</evidence>
<dbReference type="RefSeq" id="XP_047847878.1">
    <property type="nucleotide sequence ID" value="XM_047991865.1"/>
</dbReference>
<dbReference type="SMART" id="SM00398">
    <property type="entry name" value="HMG"/>
    <property type="match status" value="1"/>
</dbReference>
<accession>A0A9Q8QTW9</accession>
<dbReference type="KEGG" id="ptkz:JDV02_010146"/>
<evidence type="ECO:0000256" key="5">
    <source>
        <dbReference type="SAM" id="MobiDB-lite"/>
    </source>
</evidence>
<keyword evidence="2 4" id="KW-0238">DNA-binding</keyword>